<dbReference type="AlphaFoldDB" id="A0A644XA00"/>
<gene>
    <name evidence="2" type="ORF">SDC9_59091</name>
</gene>
<reference evidence="2" key="1">
    <citation type="submission" date="2019-08" db="EMBL/GenBank/DDBJ databases">
        <authorList>
            <person name="Kucharzyk K."/>
            <person name="Murdoch R.W."/>
            <person name="Higgins S."/>
            <person name="Loffler F."/>
        </authorList>
    </citation>
    <scope>NUCLEOTIDE SEQUENCE</scope>
</reference>
<keyword evidence="1" id="KW-0812">Transmembrane</keyword>
<keyword evidence="1" id="KW-0472">Membrane</keyword>
<sequence length="71" mass="7864">MPVIFLIGFVTIPTIMNIAADNRTIVIIYIIVINFVSSLVFDMNSSLGIAETTFHPVSPTRTVFPMYSLSL</sequence>
<dbReference type="EMBL" id="VSSQ01002015">
    <property type="protein sequence ID" value="MPM12737.1"/>
    <property type="molecule type" value="Genomic_DNA"/>
</dbReference>
<name>A0A644XA00_9ZZZZ</name>
<feature type="transmembrane region" description="Helical" evidence="1">
    <location>
        <begin position="24"/>
        <end position="41"/>
    </location>
</feature>
<keyword evidence="1" id="KW-1133">Transmembrane helix</keyword>
<evidence type="ECO:0000313" key="2">
    <source>
        <dbReference type="EMBL" id="MPM12737.1"/>
    </source>
</evidence>
<proteinExistence type="predicted"/>
<organism evidence="2">
    <name type="scientific">bioreactor metagenome</name>
    <dbReference type="NCBI Taxonomy" id="1076179"/>
    <lineage>
        <taxon>unclassified sequences</taxon>
        <taxon>metagenomes</taxon>
        <taxon>ecological metagenomes</taxon>
    </lineage>
</organism>
<evidence type="ECO:0000256" key="1">
    <source>
        <dbReference type="SAM" id="Phobius"/>
    </source>
</evidence>
<protein>
    <submittedName>
        <fullName evidence="2">Uncharacterized protein</fullName>
    </submittedName>
</protein>
<comment type="caution">
    <text evidence="2">The sequence shown here is derived from an EMBL/GenBank/DDBJ whole genome shotgun (WGS) entry which is preliminary data.</text>
</comment>
<accession>A0A644XA00</accession>